<accession>A0A6L9LK45</accession>
<reference evidence="1 2" key="1">
    <citation type="submission" date="2020-02" db="EMBL/GenBank/DDBJ databases">
        <title>Draft genome sequence of two Spirosoma agri KCTC 52727 and Spirosoma terrae KCTC 52035.</title>
        <authorList>
            <person name="Rojas J."/>
            <person name="Ambika Manirajan B."/>
            <person name="Suarez C."/>
            <person name="Ratering S."/>
            <person name="Schnell S."/>
        </authorList>
    </citation>
    <scope>NUCLEOTIDE SEQUENCE [LARGE SCALE GENOMIC DNA]</scope>
    <source>
        <strain evidence="1 2">KCTC 52035</strain>
    </source>
</reference>
<name>A0A6L9LK45_9BACT</name>
<evidence type="ECO:0000313" key="1">
    <source>
        <dbReference type="EMBL" id="NDU99148.1"/>
    </source>
</evidence>
<protein>
    <recommendedName>
        <fullName evidence="3">Outer membrane protein beta-barrel domain-containing protein</fullName>
    </recommendedName>
</protein>
<dbReference type="RefSeq" id="WP_163955278.1">
    <property type="nucleotide sequence ID" value="NZ_JAAFZH010000024.1"/>
</dbReference>
<evidence type="ECO:0000313" key="2">
    <source>
        <dbReference type="Proteomes" id="UP000474175"/>
    </source>
</evidence>
<gene>
    <name evidence="1" type="ORF">GK108_29995</name>
</gene>
<dbReference type="EMBL" id="JAAFZH010000024">
    <property type="protein sequence ID" value="NDU99148.1"/>
    <property type="molecule type" value="Genomic_DNA"/>
</dbReference>
<dbReference type="InterPro" id="IPR011250">
    <property type="entry name" value="OMP/PagP_B-barrel"/>
</dbReference>
<comment type="caution">
    <text evidence="1">The sequence shown here is derived from an EMBL/GenBank/DDBJ whole genome shotgun (WGS) entry which is preliminary data.</text>
</comment>
<dbReference type="AlphaFoldDB" id="A0A6L9LK45"/>
<sequence>MKSFISFINPGWIAPGRIASGLIALLSFTTSAWAQSNREEYANVFESPYQRYVTFNIAARYGVSMPLGGQKGYIDKVSPTNFALEGEWLFPQRFSLGLKTGYQYTQQKLGRQVYSYSDGTAGQDISAVQTRTLSIIPAMASLSYYFADNAAAIRPYIQFAGGGAFVDYTNYFGTLADQKTGFKGAIAPAIGIKYYGQRENGLGAEIQAQYQNVFFNYDMLKNSSPSLMLSAGIVYRWY</sequence>
<dbReference type="Gene3D" id="2.40.160.20">
    <property type="match status" value="1"/>
</dbReference>
<evidence type="ECO:0008006" key="3">
    <source>
        <dbReference type="Google" id="ProtNLM"/>
    </source>
</evidence>
<keyword evidence="2" id="KW-1185">Reference proteome</keyword>
<organism evidence="1 2">
    <name type="scientific">Spirosoma terrae</name>
    <dbReference type="NCBI Taxonomy" id="1968276"/>
    <lineage>
        <taxon>Bacteria</taxon>
        <taxon>Pseudomonadati</taxon>
        <taxon>Bacteroidota</taxon>
        <taxon>Cytophagia</taxon>
        <taxon>Cytophagales</taxon>
        <taxon>Cytophagaceae</taxon>
        <taxon>Spirosoma</taxon>
    </lineage>
</organism>
<dbReference type="SUPFAM" id="SSF56925">
    <property type="entry name" value="OMPA-like"/>
    <property type="match status" value="1"/>
</dbReference>
<dbReference type="Proteomes" id="UP000474175">
    <property type="component" value="Unassembled WGS sequence"/>
</dbReference>
<proteinExistence type="predicted"/>